<gene>
    <name evidence="2" type="ORF">G7Z17_g12288</name>
</gene>
<name>A0A9P5GZC5_9HYPO</name>
<evidence type="ECO:0000313" key="3">
    <source>
        <dbReference type="Proteomes" id="UP000722485"/>
    </source>
</evidence>
<protein>
    <submittedName>
        <fullName evidence="2">Uncharacterized protein</fullName>
    </submittedName>
</protein>
<proteinExistence type="predicted"/>
<feature type="region of interest" description="Disordered" evidence="1">
    <location>
        <begin position="8"/>
        <end position="29"/>
    </location>
</feature>
<comment type="caution">
    <text evidence="2">The sequence shown here is derived from an EMBL/GenBank/DDBJ whole genome shotgun (WGS) entry which is preliminary data.</text>
</comment>
<evidence type="ECO:0000313" key="2">
    <source>
        <dbReference type="EMBL" id="KAF7539999.1"/>
    </source>
</evidence>
<dbReference type="OrthoDB" id="3648773at2759"/>
<keyword evidence="3" id="KW-1185">Reference proteome</keyword>
<accession>A0A9P5GZC5</accession>
<dbReference type="AlphaFoldDB" id="A0A9P5GZC5"/>
<evidence type="ECO:0000256" key="1">
    <source>
        <dbReference type="SAM" id="MobiDB-lite"/>
    </source>
</evidence>
<organism evidence="2 3">
    <name type="scientific">Cylindrodendrum hubeiense</name>
    <dbReference type="NCBI Taxonomy" id="595255"/>
    <lineage>
        <taxon>Eukaryota</taxon>
        <taxon>Fungi</taxon>
        <taxon>Dikarya</taxon>
        <taxon>Ascomycota</taxon>
        <taxon>Pezizomycotina</taxon>
        <taxon>Sordariomycetes</taxon>
        <taxon>Hypocreomycetidae</taxon>
        <taxon>Hypocreales</taxon>
        <taxon>Nectriaceae</taxon>
        <taxon>Cylindrodendrum</taxon>
    </lineage>
</organism>
<reference evidence="2" key="1">
    <citation type="submission" date="2020-03" db="EMBL/GenBank/DDBJ databases">
        <title>Draft Genome Sequence of Cylindrodendrum hubeiense.</title>
        <authorList>
            <person name="Buettner E."/>
            <person name="Kellner H."/>
        </authorList>
    </citation>
    <scope>NUCLEOTIDE SEQUENCE</scope>
    <source>
        <strain evidence="2">IHI 201604</strain>
    </source>
</reference>
<sequence>MRFFFEFSIPNDSNDPNDPKKYNKYNQPREINYSHRQRFGFELRRRSAAPASRWIRKWRARSAKSGSESDNRDISYASPTTSISRSHSGLKAFEQPLEQSFSPAAPWFKDESGTSKLKRKLFGKAPWHRKESGDSFSSIASSVREVLRGDTPPSTPILDSSYPFGGGYGNTQFPGGEAVRVKTPPIGEYAADGRPRGFFTPMTPPDIDVAELASSSRGSSRHIGHRRIPVPQSREWWEHIPQKPIRQDMYNHTAAFEFQIPEHLSSSPMCPTNIKHSTGGTGLWLRSG</sequence>
<dbReference type="EMBL" id="JAANBB010000539">
    <property type="protein sequence ID" value="KAF7539999.1"/>
    <property type="molecule type" value="Genomic_DNA"/>
</dbReference>
<feature type="region of interest" description="Disordered" evidence="1">
    <location>
        <begin position="59"/>
        <end position="85"/>
    </location>
</feature>
<dbReference type="Proteomes" id="UP000722485">
    <property type="component" value="Unassembled WGS sequence"/>
</dbReference>